<sequence length="377" mass="43542">MKRFFFLLFIPFLFSCSESEKQKNTGINFSYTIDTVQVNPGEHLIFISRYLSTSAVSKDQKWLYNLNVSVPEMEFIDLENLKFDQVVPLEKEGPEGIGTSVSDLHVSDQGEFFFIGYRSLVKADAALENFQRYRIEPEQFKGDSLGESEGVDFGYVISKDGKKLFGTYSKQQFNGPTRGLAILDLASMELKTIPIPELESLVDFNISQFNEDGNPRMSTIERVWVKEFDGKIYLANTARNEAFIYDPELDSLVHKQFQATLTANAKKGLYTKSTYSDEEMRKAWDEKENEVSFQEIFYDPTYEKFWRVSTDLDRMIGDSAVIKKVLTIFDRDLNQLHEEQIKFNISGSLTYFKEGNLHTFINLEDELGFLIIKPNYE</sequence>
<dbReference type="RefSeq" id="WP_092789275.1">
    <property type="nucleotide sequence ID" value="NZ_FOPC01000002.1"/>
</dbReference>
<dbReference type="OrthoDB" id="833511at2"/>
<proteinExistence type="predicted"/>
<dbReference type="InterPro" id="IPR025316">
    <property type="entry name" value="DUF4221"/>
</dbReference>
<dbReference type="Pfam" id="PF13970">
    <property type="entry name" value="DUF4221"/>
    <property type="match status" value="1"/>
</dbReference>
<dbReference type="EMBL" id="FOPC01000002">
    <property type="protein sequence ID" value="SFG30003.1"/>
    <property type="molecule type" value="Genomic_DNA"/>
</dbReference>
<organism evidence="1 2">
    <name type="scientific">Algoriphagus hitonicola</name>
    <dbReference type="NCBI Taxonomy" id="435880"/>
    <lineage>
        <taxon>Bacteria</taxon>
        <taxon>Pseudomonadati</taxon>
        <taxon>Bacteroidota</taxon>
        <taxon>Cytophagia</taxon>
        <taxon>Cytophagales</taxon>
        <taxon>Cyclobacteriaceae</taxon>
        <taxon>Algoriphagus</taxon>
    </lineage>
</organism>
<gene>
    <name evidence="1" type="ORF">SAMN04487988_102371</name>
</gene>
<protein>
    <recommendedName>
        <fullName evidence="3">DUF4221 domain-containing protein</fullName>
    </recommendedName>
</protein>
<evidence type="ECO:0000313" key="1">
    <source>
        <dbReference type="EMBL" id="SFG30003.1"/>
    </source>
</evidence>
<evidence type="ECO:0000313" key="2">
    <source>
        <dbReference type="Proteomes" id="UP000199642"/>
    </source>
</evidence>
<dbReference type="PROSITE" id="PS51257">
    <property type="entry name" value="PROKAR_LIPOPROTEIN"/>
    <property type="match status" value="1"/>
</dbReference>
<dbReference type="SUPFAM" id="SSF50969">
    <property type="entry name" value="YVTN repeat-like/Quinoprotein amine dehydrogenase"/>
    <property type="match status" value="1"/>
</dbReference>
<reference evidence="2" key="1">
    <citation type="submission" date="2016-10" db="EMBL/GenBank/DDBJ databases">
        <authorList>
            <person name="Varghese N."/>
            <person name="Submissions S."/>
        </authorList>
    </citation>
    <scope>NUCLEOTIDE SEQUENCE [LARGE SCALE GENOMIC DNA]</scope>
    <source>
        <strain evidence="2">DSM 19315</strain>
    </source>
</reference>
<name>A0A1I2QQR7_9BACT</name>
<keyword evidence="2" id="KW-1185">Reference proteome</keyword>
<dbReference type="Proteomes" id="UP000199642">
    <property type="component" value="Unassembled WGS sequence"/>
</dbReference>
<dbReference type="AlphaFoldDB" id="A0A1I2QQR7"/>
<dbReference type="STRING" id="435880.SAMN04487988_102371"/>
<evidence type="ECO:0008006" key="3">
    <source>
        <dbReference type="Google" id="ProtNLM"/>
    </source>
</evidence>
<dbReference type="InterPro" id="IPR011044">
    <property type="entry name" value="Quino_amine_DH_bsu"/>
</dbReference>
<accession>A0A1I2QQR7</accession>